<feature type="domain" description="Arf-GAP" evidence="7">
    <location>
        <begin position="19"/>
        <end position="136"/>
    </location>
</feature>
<evidence type="ECO:0000256" key="4">
    <source>
        <dbReference type="ARBA" id="ARBA00022833"/>
    </source>
</evidence>
<evidence type="ECO:0000256" key="6">
    <source>
        <dbReference type="SAM" id="MobiDB-lite"/>
    </source>
</evidence>
<evidence type="ECO:0000256" key="3">
    <source>
        <dbReference type="ARBA" id="ARBA00022771"/>
    </source>
</evidence>
<reference evidence="8" key="1">
    <citation type="submission" date="2023-06" db="EMBL/GenBank/DDBJ databases">
        <authorList>
            <person name="Delattre M."/>
        </authorList>
    </citation>
    <scope>NUCLEOTIDE SEQUENCE</scope>
    <source>
        <strain evidence="8">AF72</strain>
    </source>
</reference>
<dbReference type="GO" id="GO:0005737">
    <property type="term" value="C:cytoplasm"/>
    <property type="evidence" value="ECO:0007669"/>
    <property type="project" value="TreeGrafter"/>
</dbReference>
<feature type="region of interest" description="Disordered" evidence="6">
    <location>
        <begin position="317"/>
        <end position="361"/>
    </location>
</feature>
<name>A0AA36D9C7_9BILA</name>
<dbReference type="GO" id="GO:0005096">
    <property type="term" value="F:GTPase activator activity"/>
    <property type="evidence" value="ECO:0007669"/>
    <property type="project" value="UniProtKB-KW"/>
</dbReference>
<keyword evidence="1" id="KW-0343">GTPase activation</keyword>
<dbReference type="Gene3D" id="1.10.220.150">
    <property type="entry name" value="Arf GTPase activating protein"/>
    <property type="match status" value="1"/>
</dbReference>
<feature type="compositionally biased region" description="Polar residues" evidence="6">
    <location>
        <begin position="352"/>
        <end position="361"/>
    </location>
</feature>
<evidence type="ECO:0000256" key="1">
    <source>
        <dbReference type="ARBA" id="ARBA00022468"/>
    </source>
</evidence>
<dbReference type="PANTHER" id="PTHR45705:SF1">
    <property type="entry name" value="FI20236P1"/>
    <property type="match status" value="1"/>
</dbReference>
<dbReference type="PROSITE" id="PS50115">
    <property type="entry name" value="ARFGAP"/>
    <property type="match status" value="1"/>
</dbReference>
<dbReference type="Pfam" id="PF01412">
    <property type="entry name" value="ArfGap"/>
    <property type="match status" value="1"/>
</dbReference>
<dbReference type="SUPFAM" id="SSF57863">
    <property type="entry name" value="ArfGap/RecO-like zinc finger"/>
    <property type="match status" value="1"/>
</dbReference>
<dbReference type="SMART" id="SM00105">
    <property type="entry name" value="ArfGap"/>
    <property type="match status" value="1"/>
</dbReference>
<sequence length="399" mass="43338">MPPKTAADKKKAEQDFLQNLVVDLLRDEENKYCADCQAKQPRWASWNLGVFICIKCAAVHRNLGVHITRVKSITLDTWTPEQVQHMRMIGNALAKEAYEYELSDNFRRPTTDQALEQFIRAKYEHKRYMRKDWRPPTIDISLLPKYGDKPERRFPKIDITSRPIQQSNQDESRVRQVNKPVNAATTSVSLLDFSDPVPASTNAPVAAAAAPQTISNDLDDLFGPIVSAAPTSNVQAAAPVTQNAPAAAPPSQNNDFAGLSSDLAGLSFSSQPAQKSNSDIMALFATAPQKQLTTQSSTNLAQHNQFDAFGGMQSTNWMPSFGNQPMAHSVAGTPSSVGGQTAGFPGAMPGFNTPQYPTTSQPDAFSAFGDLGSFAAAQNFNVPKPSTGTTNIDLDSLFS</sequence>
<evidence type="ECO:0000313" key="8">
    <source>
        <dbReference type="EMBL" id="CAJ0583252.1"/>
    </source>
</evidence>
<keyword evidence="9" id="KW-1185">Reference proteome</keyword>
<dbReference type="FunFam" id="1.10.220.150:FF:000009">
    <property type="entry name" value="stromal membrane-associated protein 1 isoform X1"/>
    <property type="match status" value="1"/>
</dbReference>
<dbReference type="InterPro" id="IPR037278">
    <property type="entry name" value="ARFGAP/RecO"/>
</dbReference>
<gene>
    <name evidence="8" type="ORF">MSPICULIGERA_LOCUS21344</name>
</gene>
<feature type="non-terminal residue" evidence="8">
    <location>
        <position position="1"/>
    </location>
</feature>
<protein>
    <recommendedName>
        <fullName evidence="7">Arf-GAP domain-containing protein</fullName>
    </recommendedName>
</protein>
<dbReference type="GO" id="GO:0008270">
    <property type="term" value="F:zinc ion binding"/>
    <property type="evidence" value="ECO:0007669"/>
    <property type="project" value="UniProtKB-KW"/>
</dbReference>
<dbReference type="CDD" id="cd08839">
    <property type="entry name" value="ArfGap_SMAP"/>
    <property type="match status" value="1"/>
</dbReference>
<keyword evidence="3 5" id="KW-0863">Zinc-finger</keyword>
<keyword evidence="4" id="KW-0862">Zinc</keyword>
<evidence type="ECO:0000313" key="9">
    <source>
        <dbReference type="Proteomes" id="UP001177023"/>
    </source>
</evidence>
<dbReference type="AlphaFoldDB" id="A0AA36D9C7"/>
<evidence type="ECO:0000256" key="5">
    <source>
        <dbReference type="PROSITE-ProRule" id="PRU00288"/>
    </source>
</evidence>
<proteinExistence type="predicted"/>
<dbReference type="InterPro" id="IPR044732">
    <property type="entry name" value="ArfGAP_SMAP1-like"/>
</dbReference>
<feature type="region of interest" description="Disordered" evidence="6">
    <location>
        <begin position="152"/>
        <end position="180"/>
    </location>
</feature>
<dbReference type="InterPro" id="IPR051718">
    <property type="entry name" value="ARF_GTPase-activating"/>
</dbReference>
<dbReference type="EMBL" id="CATQJA010002665">
    <property type="protein sequence ID" value="CAJ0583252.1"/>
    <property type="molecule type" value="Genomic_DNA"/>
</dbReference>
<evidence type="ECO:0000259" key="7">
    <source>
        <dbReference type="PROSITE" id="PS50115"/>
    </source>
</evidence>
<dbReference type="PRINTS" id="PR00405">
    <property type="entry name" value="REVINTRACTNG"/>
</dbReference>
<dbReference type="Proteomes" id="UP001177023">
    <property type="component" value="Unassembled WGS sequence"/>
</dbReference>
<dbReference type="PANTHER" id="PTHR45705">
    <property type="entry name" value="FI20236P1"/>
    <property type="match status" value="1"/>
</dbReference>
<accession>A0AA36D9C7</accession>
<evidence type="ECO:0000256" key="2">
    <source>
        <dbReference type="ARBA" id="ARBA00022723"/>
    </source>
</evidence>
<dbReference type="InterPro" id="IPR001164">
    <property type="entry name" value="ArfGAP_dom"/>
</dbReference>
<comment type="caution">
    <text evidence="8">The sequence shown here is derived from an EMBL/GenBank/DDBJ whole genome shotgun (WGS) entry which is preliminary data.</text>
</comment>
<organism evidence="8 9">
    <name type="scientific">Mesorhabditis spiculigera</name>
    <dbReference type="NCBI Taxonomy" id="96644"/>
    <lineage>
        <taxon>Eukaryota</taxon>
        <taxon>Metazoa</taxon>
        <taxon>Ecdysozoa</taxon>
        <taxon>Nematoda</taxon>
        <taxon>Chromadorea</taxon>
        <taxon>Rhabditida</taxon>
        <taxon>Rhabditina</taxon>
        <taxon>Rhabditomorpha</taxon>
        <taxon>Rhabditoidea</taxon>
        <taxon>Rhabditidae</taxon>
        <taxon>Mesorhabditinae</taxon>
        <taxon>Mesorhabditis</taxon>
    </lineage>
</organism>
<keyword evidence="2" id="KW-0479">Metal-binding</keyword>
<dbReference type="InterPro" id="IPR038508">
    <property type="entry name" value="ArfGAP_dom_sf"/>
</dbReference>